<accession>A0ABP4JHB2</accession>
<gene>
    <name evidence="1" type="ORF">GCM10009601_22690</name>
</gene>
<keyword evidence="2" id="KW-1185">Reference proteome</keyword>
<evidence type="ECO:0000313" key="1">
    <source>
        <dbReference type="EMBL" id="GAA1421947.1"/>
    </source>
</evidence>
<dbReference type="Proteomes" id="UP001500973">
    <property type="component" value="Unassembled WGS sequence"/>
</dbReference>
<comment type="caution">
    <text evidence="1">The sequence shown here is derived from an EMBL/GenBank/DDBJ whole genome shotgun (WGS) entry which is preliminary data.</text>
</comment>
<proteinExistence type="predicted"/>
<organism evidence="1 2">
    <name type="scientific">Streptomyces thermospinosisporus</name>
    <dbReference type="NCBI Taxonomy" id="161482"/>
    <lineage>
        <taxon>Bacteria</taxon>
        <taxon>Bacillati</taxon>
        <taxon>Actinomycetota</taxon>
        <taxon>Actinomycetes</taxon>
        <taxon>Kitasatosporales</taxon>
        <taxon>Streptomycetaceae</taxon>
        <taxon>Streptomyces</taxon>
    </lineage>
</organism>
<sequence>MGAAWAVEEGSGWAGAAPGGLRAGAEWASAWGWVSAVAGSLWAWVPARATEEEVAV</sequence>
<name>A0ABP4JHB2_9ACTN</name>
<reference evidence="2" key="1">
    <citation type="journal article" date="2019" name="Int. J. Syst. Evol. Microbiol.">
        <title>The Global Catalogue of Microorganisms (GCM) 10K type strain sequencing project: providing services to taxonomists for standard genome sequencing and annotation.</title>
        <authorList>
            <consortium name="The Broad Institute Genomics Platform"/>
            <consortium name="The Broad Institute Genome Sequencing Center for Infectious Disease"/>
            <person name="Wu L."/>
            <person name="Ma J."/>
        </authorList>
    </citation>
    <scope>NUCLEOTIDE SEQUENCE [LARGE SCALE GENOMIC DNA]</scope>
    <source>
        <strain evidence="2">JCM 11756</strain>
    </source>
</reference>
<evidence type="ECO:0000313" key="2">
    <source>
        <dbReference type="Proteomes" id="UP001500973"/>
    </source>
</evidence>
<protein>
    <submittedName>
        <fullName evidence="1">Uncharacterized protein</fullName>
    </submittedName>
</protein>
<dbReference type="EMBL" id="BAAAIZ010000028">
    <property type="protein sequence ID" value="GAA1421947.1"/>
    <property type="molecule type" value="Genomic_DNA"/>
</dbReference>